<dbReference type="InterPro" id="IPR001063">
    <property type="entry name" value="Ribosomal_uL22"/>
</dbReference>
<organism evidence="13">
    <name type="scientific">Pilea glauca</name>
    <name type="common">nom. nud.</name>
    <dbReference type="NCBI Taxonomy" id="2789716"/>
    <lineage>
        <taxon>Eukaryota</taxon>
        <taxon>Viridiplantae</taxon>
        <taxon>Streptophyta</taxon>
        <taxon>Embryophyta</taxon>
        <taxon>Tracheophyta</taxon>
        <taxon>Spermatophyta</taxon>
        <taxon>Magnoliopsida</taxon>
        <taxon>eudicotyledons</taxon>
        <taxon>Gunneridae</taxon>
        <taxon>Pentapetalae</taxon>
        <taxon>rosids</taxon>
        <taxon>fabids</taxon>
        <taxon>Rosales</taxon>
        <taxon>Urticaceae</taxon>
        <taxon>Pilea</taxon>
    </lineage>
</organism>
<dbReference type="CDD" id="cd00336">
    <property type="entry name" value="Ribosomal_L22"/>
    <property type="match status" value="1"/>
</dbReference>
<keyword evidence="6 10" id="KW-0694">RNA-binding</keyword>
<dbReference type="RefSeq" id="YP_010047594.1">
    <property type="nucleotide sequence ID" value="NC_054338.1"/>
</dbReference>
<evidence type="ECO:0000256" key="6">
    <source>
        <dbReference type="ARBA" id="ARBA00022884"/>
    </source>
</evidence>
<dbReference type="InterPro" id="IPR018260">
    <property type="entry name" value="Ribosomal_uL22_CS"/>
</dbReference>
<dbReference type="PANTHER" id="PTHR13501:SF10">
    <property type="entry name" value="LARGE RIBOSOMAL SUBUNIT PROTEIN UL22M"/>
    <property type="match status" value="1"/>
</dbReference>
<dbReference type="InterPro" id="IPR047867">
    <property type="entry name" value="Ribosomal_uL22_bac/org-type"/>
</dbReference>
<comment type="subunit">
    <text evidence="10">Part of the 50S ribosomal subunit.</text>
</comment>
<proteinExistence type="inferred from homology"/>
<keyword evidence="8 10" id="KW-0687">Ribonucleoprotein</keyword>
<keyword evidence="5 10" id="KW-0699">rRNA-binding</keyword>
<evidence type="ECO:0000256" key="5">
    <source>
        <dbReference type="ARBA" id="ARBA00022730"/>
    </source>
</evidence>
<dbReference type="InterPro" id="IPR036394">
    <property type="entry name" value="Ribosomal_uL22_sf"/>
</dbReference>
<dbReference type="GO" id="GO:0009507">
    <property type="term" value="C:chloroplast"/>
    <property type="evidence" value="ECO:0007669"/>
    <property type="project" value="UniProtKB-SubCell"/>
</dbReference>
<comment type="subcellular location">
    <subcellularLocation>
        <location evidence="10 12">Plastid</location>
        <location evidence="10 12">Chloroplast</location>
    </subcellularLocation>
</comment>
<dbReference type="GO" id="GO:0006412">
    <property type="term" value="P:translation"/>
    <property type="evidence" value="ECO:0007669"/>
    <property type="project" value="UniProtKB-UniRule"/>
</dbReference>
<evidence type="ECO:0000256" key="1">
    <source>
        <dbReference type="ARBA" id="ARBA00003478"/>
    </source>
</evidence>
<keyword evidence="4 13" id="KW-0934">Plastid</keyword>
<dbReference type="InterPro" id="IPR005727">
    <property type="entry name" value="Ribosomal_uL22_bac/chlpt-type"/>
</dbReference>
<reference evidence="13" key="1">
    <citation type="submission" date="2020-07" db="EMBL/GenBank/DDBJ databases">
        <title>Comparative Analysis of Four Complete Chloroplast Genomes from the Genus Pilea: A High Level of Sequence Differences Reveals Interspecific Diversity.</title>
        <authorList>
            <person name="Li J."/>
        </authorList>
    </citation>
    <scope>NUCLEOTIDE SEQUENCE</scope>
</reference>
<dbReference type="GO" id="GO:0003735">
    <property type="term" value="F:structural constituent of ribosome"/>
    <property type="evidence" value="ECO:0007669"/>
    <property type="project" value="InterPro"/>
</dbReference>
<sequence length="110" mass="12611">MSAHKARRVIDQIRGRSYAETLMILELMPYRACYPILKLIYSAAANGNHNMRVNEANLIISQVQVTEGNIVKKLKTRARGRGYPIKRLTCHITIVLKDLDAEQHYFNSLI</sequence>
<dbReference type="GO" id="GO:0015934">
    <property type="term" value="C:large ribosomal subunit"/>
    <property type="evidence" value="ECO:0007669"/>
    <property type="project" value="InterPro"/>
</dbReference>
<comment type="function">
    <text evidence="2 10 12">This protein binds specifically to 23S rRNA.</text>
</comment>
<evidence type="ECO:0000256" key="4">
    <source>
        <dbReference type="ARBA" id="ARBA00022640"/>
    </source>
</evidence>
<accession>A0A7U3QCA8</accession>
<dbReference type="PANTHER" id="PTHR13501">
    <property type="entry name" value="CHLOROPLAST 50S RIBOSOMAL PROTEIN L22-RELATED"/>
    <property type="match status" value="1"/>
</dbReference>
<dbReference type="Pfam" id="PF00237">
    <property type="entry name" value="Ribosomal_L22"/>
    <property type="match status" value="1"/>
</dbReference>
<gene>
    <name evidence="10 13" type="primary">rpl22</name>
</gene>
<evidence type="ECO:0000256" key="9">
    <source>
        <dbReference type="ARBA" id="ARBA00035285"/>
    </source>
</evidence>
<evidence type="ECO:0000256" key="7">
    <source>
        <dbReference type="ARBA" id="ARBA00022980"/>
    </source>
</evidence>
<dbReference type="AlphaFoldDB" id="A0A7U3QCA8"/>
<dbReference type="HAMAP" id="MF_01331_B">
    <property type="entry name" value="Ribosomal_uL22_B"/>
    <property type="match status" value="1"/>
</dbReference>
<dbReference type="SUPFAM" id="SSF54843">
    <property type="entry name" value="Ribosomal protein L22"/>
    <property type="match status" value="1"/>
</dbReference>
<dbReference type="Gene3D" id="3.90.470.10">
    <property type="entry name" value="Ribosomal protein L22/L17"/>
    <property type="match status" value="1"/>
</dbReference>
<evidence type="ECO:0000256" key="11">
    <source>
        <dbReference type="RuleBase" id="RU004005"/>
    </source>
</evidence>
<dbReference type="EMBL" id="MT726015">
    <property type="protein sequence ID" value="QPK42208.1"/>
    <property type="molecule type" value="Genomic_DNA"/>
</dbReference>
<keyword evidence="7 10" id="KW-0689">Ribosomal protein</keyword>
<evidence type="ECO:0000256" key="2">
    <source>
        <dbReference type="ARBA" id="ARBA00003611"/>
    </source>
</evidence>
<dbReference type="GO" id="GO:0019843">
    <property type="term" value="F:rRNA binding"/>
    <property type="evidence" value="ECO:0007669"/>
    <property type="project" value="UniProtKB-UniRule"/>
</dbReference>
<evidence type="ECO:0000256" key="10">
    <source>
        <dbReference type="HAMAP-Rule" id="MF_01331"/>
    </source>
</evidence>
<evidence type="ECO:0000256" key="12">
    <source>
        <dbReference type="RuleBase" id="RU004009"/>
    </source>
</evidence>
<dbReference type="NCBIfam" id="TIGR01044">
    <property type="entry name" value="rplV_bact"/>
    <property type="match status" value="1"/>
</dbReference>
<name>A0A7U3QCA8_9ROSA</name>
<keyword evidence="13" id="KW-0150">Chloroplast</keyword>
<evidence type="ECO:0000256" key="8">
    <source>
        <dbReference type="ARBA" id="ARBA00023274"/>
    </source>
</evidence>
<comment type="function">
    <text evidence="1 10 12">The globular domain of the protein is located near the polypeptide exit tunnel on the outside of the subunit, while an extended beta-hairpin is found that lines the wall of the exit tunnel in the center of the 70S ribosome.</text>
</comment>
<evidence type="ECO:0000256" key="3">
    <source>
        <dbReference type="ARBA" id="ARBA00009451"/>
    </source>
</evidence>
<dbReference type="GeneID" id="63658213"/>
<comment type="similarity">
    <text evidence="3 10 11">Belongs to the universal ribosomal protein uL22 family.</text>
</comment>
<evidence type="ECO:0000313" key="13">
    <source>
        <dbReference type="EMBL" id="QPK42208.1"/>
    </source>
</evidence>
<protein>
    <recommendedName>
        <fullName evidence="9 10">Large ribosomal subunit protein uL22c</fullName>
    </recommendedName>
</protein>
<geneLocation type="chloroplast" evidence="13"/>
<dbReference type="PROSITE" id="PS00464">
    <property type="entry name" value="RIBOSOMAL_L22"/>
    <property type="match status" value="1"/>
</dbReference>